<dbReference type="Gene3D" id="1.20.120.910">
    <property type="entry name" value="DksA, coiled-coil domain"/>
    <property type="match status" value="1"/>
</dbReference>
<keyword evidence="2" id="KW-0863">Zinc-finger</keyword>
<dbReference type="Pfam" id="PF01258">
    <property type="entry name" value="zf-dskA_traR"/>
    <property type="match status" value="1"/>
</dbReference>
<keyword evidence="1" id="KW-0479">Metal-binding</keyword>
<dbReference type="InterPro" id="IPR020458">
    <property type="entry name" value="Znf_DskA_TraR_CS"/>
</dbReference>
<dbReference type="STRING" id="335543.Sfum_2893"/>
<gene>
    <name evidence="6" type="ordered locus">Sfum_2893</name>
</gene>
<evidence type="ECO:0000313" key="6">
    <source>
        <dbReference type="EMBL" id="ABK18570.1"/>
    </source>
</evidence>
<name>A0LMB8_SYNFM</name>
<accession>A0LMB8</accession>
<dbReference type="eggNOG" id="COG1734">
    <property type="taxonomic scope" value="Bacteria"/>
</dbReference>
<dbReference type="KEGG" id="sfu:Sfum_2893"/>
<dbReference type="PROSITE" id="PS01102">
    <property type="entry name" value="ZF_DKSA_1"/>
    <property type="match status" value="1"/>
</dbReference>
<dbReference type="RefSeq" id="WP_011699735.1">
    <property type="nucleotide sequence ID" value="NC_008554.1"/>
</dbReference>
<dbReference type="InParanoid" id="A0LMB8"/>
<sequence>MDKELSVYFHDILIKRLMEVFPAMRGRLLKMAGMGTVHDPMDEVDRTSIRTEQEFLLHMHCRNERLVQEILNGLQRIRTGDFGVCEECGKDIELNRLKAHPSATQCIKCKKAAERKARFKAA</sequence>
<evidence type="ECO:0000256" key="4">
    <source>
        <dbReference type="PROSITE-ProRule" id="PRU00510"/>
    </source>
</evidence>
<feature type="zinc finger region" description="dksA C4-type" evidence="4">
    <location>
        <begin position="85"/>
        <end position="109"/>
    </location>
</feature>
<dbReference type="PROSITE" id="PS51128">
    <property type="entry name" value="ZF_DKSA_2"/>
    <property type="match status" value="1"/>
</dbReference>
<proteinExistence type="predicted"/>
<dbReference type="InterPro" id="IPR037187">
    <property type="entry name" value="DnaK_N"/>
</dbReference>
<dbReference type="HOGENOM" id="CLU_043144_2_1_7"/>
<evidence type="ECO:0000313" key="7">
    <source>
        <dbReference type="Proteomes" id="UP000001784"/>
    </source>
</evidence>
<dbReference type="InterPro" id="IPR000962">
    <property type="entry name" value="Znf_DskA_TraR"/>
</dbReference>
<dbReference type="SUPFAM" id="SSF57716">
    <property type="entry name" value="Glucocorticoid receptor-like (DNA-binding domain)"/>
    <property type="match status" value="1"/>
</dbReference>
<feature type="domain" description="Zinc finger DksA/TraR C4-type" evidence="5">
    <location>
        <begin position="80"/>
        <end position="115"/>
    </location>
</feature>
<protein>
    <submittedName>
        <fullName evidence="6">Transcriptional regulator, TraR/DksA family</fullName>
    </submittedName>
</protein>
<reference evidence="6 7" key="1">
    <citation type="submission" date="2006-10" db="EMBL/GenBank/DDBJ databases">
        <title>Complete sequence of Syntrophobacter fumaroxidans MPOB.</title>
        <authorList>
            <consortium name="US DOE Joint Genome Institute"/>
            <person name="Copeland A."/>
            <person name="Lucas S."/>
            <person name="Lapidus A."/>
            <person name="Barry K."/>
            <person name="Detter J.C."/>
            <person name="Glavina del Rio T."/>
            <person name="Hammon N."/>
            <person name="Israni S."/>
            <person name="Pitluck S."/>
            <person name="Goltsman E.G."/>
            <person name="Martinez M."/>
            <person name="Schmutz J."/>
            <person name="Larimer F."/>
            <person name="Land M."/>
            <person name="Hauser L."/>
            <person name="Kyrpides N."/>
            <person name="Kim E."/>
            <person name="Boone D.R."/>
            <person name="Brockman F."/>
            <person name="Culley D."/>
            <person name="Ferry J."/>
            <person name="Gunsalus R."/>
            <person name="McInerney M.J."/>
            <person name="Morrison M."/>
            <person name="Plugge C."/>
            <person name="Rohlin L."/>
            <person name="Scholten J."/>
            <person name="Sieber J."/>
            <person name="Stams A.J.M."/>
            <person name="Worm P."/>
            <person name="Henstra A.M."/>
            <person name="Richardson P."/>
        </authorList>
    </citation>
    <scope>NUCLEOTIDE SEQUENCE [LARGE SCALE GENOMIC DNA]</scope>
    <source>
        <strain evidence="7">DSM 10017 / MPOB</strain>
    </source>
</reference>
<dbReference type="PANTHER" id="PTHR33823:SF4">
    <property type="entry name" value="GENERAL STRESS PROTEIN 16O"/>
    <property type="match status" value="1"/>
</dbReference>
<evidence type="ECO:0000256" key="3">
    <source>
        <dbReference type="ARBA" id="ARBA00022833"/>
    </source>
</evidence>
<dbReference type="PANTHER" id="PTHR33823">
    <property type="entry name" value="RNA POLYMERASE-BINDING TRANSCRIPTION FACTOR DKSA-RELATED"/>
    <property type="match status" value="1"/>
</dbReference>
<dbReference type="GO" id="GO:0008270">
    <property type="term" value="F:zinc ion binding"/>
    <property type="evidence" value="ECO:0007669"/>
    <property type="project" value="UniProtKB-KW"/>
</dbReference>
<organism evidence="6 7">
    <name type="scientific">Syntrophobacter fumaroxidans (strain DSM 10017 / MPOB)</name>
    <dbReference type="NCBI Taxonomy" id="335543"/>
    <lineage>
        <taxon>Bacteria</taxon>
        <taxon>Pseudomonadati</taxon>
        <taxon>Thermodesulfobacteriota</taxon>
        <taxon>Syntrophobacteria</taxon>
        <taxon>Syntrophobacterales</taxon>
        <taxon>Syntrophobacteraceae</taxon>
        <taxon>Syntrophobacter</taxon>
    </lineage>
</organism>
<evidence type="ECO:0000256" key="1">
    <source>
        <dbReference type="ARBA" id="ARBA00022723"/>
    </source>
</evidence>
<evidence type="ECO:0000259" key="5">
    <source>
        <dbReference type="Pfam" id="PF01258"/>
    </source>
</evidence>
<dbReference type="AlphaFoldDB" id="A0LMB8"/>
<dbReference type="Proteomes" id="UP000001784">
    <property type="component" value="Chromosome"/>
</dbReference>
<dbReference type="SUPFAM" id="SSF109635">
    <property type="entry name" value="DnaK suppressor protein DksA, alpha-hairpin domain"/>
    <property type="match status" value="1"/>
</dbReference>
<dbReference type="EMBL" id="CP000478">
    <property type="protein sequence ID" value="ABK18570.1"/>
    <property type="molecule type" value="Genomic_DNA"/>
</dbReference>
<evidence type="ECO:0000256" key="2">
    <source>
        <dbReference type="ARBA" id="ARBA00022771"/>
    </source>
</evidence>
<keyword evidence="3" id="KW-0862">Zinc</keyword>
<dbReference type="OrthoDB" id="9803742at2"/>
<keyword evidence="7" id="KW-1185">Reference proteome</keyword>